<dbReference type="PANTHER" id="PTHR14217:SF1">
    <property type="entry name" value="INOSITOL-TETRAKISPHOSPHATE 1-KINASE"/>
    <property type="match status" value="1"/>
</dbReference>
<feature type="compositionally biased region" description="Polar residues" evidence="10">
    <location>
        <begin position="512"/>
        <end position="521"/>
    </location>
</feature>
<name>A0A1Z5JJ91_FISSO</name>
<dbReference type="GO" id="GO:0052725">
    <property type="term" value="F:inositol-1,3,4-trisphosphate 6-kinase activity"/>
    <property type="evidence" value="ECO:0007669"/>
    <property type="project" value="InterPro"/>
</dbReference>
<evidence type="ECO:0000256" key="6">
    <source>
        <dbReference type="ARBA" id="ARBA00022741"/>
    </source>
</evidence>
<dbReference type="GO" id="GO:0052726">
    <property type="term" value="F:inositol-1,3,4-trisphosphate 5-kinase activity"/>
    <property type="evidence" value="ECO:0007669"/>
    <property type="project" value="InterPro"/>
</dbReference>
<evidence type="ECO:0000259" key="11">
    <source>
        <dbReference type="Pfam" id="PF05770"/>
    </source>
</evidence>
<dbReference type="InParanoid" id="A0A1Z5JJ91"/>
<proteinExistence type="inferred from homology"/>
<feature type="region of interest" description="Disordered" evidence="10">
    <location>
        <begin position="502"/>
        <end position="521"/>
    </location>
</feature>
<comment type="caution">
    <text evidence="12">The sequence shown here is derived from an EMBL/GenBank/DDBJ whole genome shotgun (WGS) entry which is preliminary data.</text>
</comment>
<reference evidence="12 13" key="1">
    <citation type="journal article" date="2015" name="Plant Cell">
        <title>Oil accumulation by the oleaginous diatom Fistulifera solaris as revealed by the genome and transcriptome.</title>
        <authorList>
            <person name="Tanaka T."/>
            <person name="Maeda Y."/>
            <person name="Veluchamy A."/>
            <person name="Tanaka M."/>
            <person name="Abida H."/>
            <person name="Marechal E."/>
            <person name="Bowler C."/>
            <person name="Muto M."/>
            <person name="Sunaga Y."/>
            <person name="Tanaka M."/>
            <person name="Yoshino T."/>
            <person name="Taniguchi T."/>
            <person name="Fukuda Y."/>
            <person name="Nemoto M."/>
            <person name="Matsumoto M."/>
            <person name="Wong P.S."/>
            <person name="Aburatani S."/>
            <person name="Fujibuchi W."/>
        </authorList>
    </citation>
    <scope>NUCLEOTIDE SEQUENCE [LARGE SCALE GENOMIC DNA]</scope>
    <source>
        <strain evidence="12 13">JPCC DA0580</strain>
    </source>
</reference>
<dbReference type="OrthoDB" id="25308at2759"/>
<feature type="region of interest" description="Disordered" evidence="10">
    <location>
        <begin position="148"/>
        <end position="168"/>
    </location>
</feature>
<dbReference type="InterPro" id="IPR040464">
    <property type="entry name" value="InsP(3)kin_ATP-grasp"/>
</dbReference>
<dbReference type="Proteomes" id="UP000198406">
    <property type="component" value="Unassembled WGS sequence"/>
</dbReference>
<dbReference type="PANTHER" id="PTHR14217">
    <property type="entry name" value="INOSITOL-TETRAKISPHOSPHATE 1-KINASE"/>
    <property type="match status" value="1"/>
</dbReference>
<organism evidence="12 13">
    <name type="scientific">Fistulifera solaris</name>
    <name type="common">Oleaginous diatom</name>
    <dbReference type="NCBI Taxonomy" id="1519565"/>
    <lineage>
        <taxon>Eukaryota</taxon>
        <taxon>Sar</taxon>
        <taxon>Stramenopiles</taxon>
        <taxon>Ochrophyta</taxon>
        <taxon>Bacillariophyta</taxon>
        <taxon>Bacillariophyceae</taxon>
        <taxon>Bacillariophycidae</taxon>
        <taxon>Naviculales</taxon>
        <taxon>Naviculaceae</taxon>
        <taxon>Fistulifera</taxon>
    </lineage>
</organism>
<dbReference type="GO" id="GO:0005524">
    <property type="term" value="F:ATP binding"/>
    <property type="evidence" value="ECO:0007669"/>
    <property type="project" value="UniProtKB-KW"/>
</dbReference>
<keyword evidence="13" id="KW-1185">Reference proteome</keyword>
<comment type="similarity">
    <text evidence="2">Belongs to the ITPK1 family.</text>
</comment>
<evidence type="ECO:0000256" key="7">
    <source>
        <dbReference type="ARBA" id="ARBA00022777"/>
    </source>
</evidence>
<sequence>MTRLNTWSGNEEEEEDQQISSITSTPFPDTFLHKEEGQNEATINRISLCDLEESLDNDDEDDSAPDTYENLVPQIPIVVGYAFGPKKMSTMSVVMEKASLWDQRESPFLTSLSPHPQQQQQQHVVFTVGDSDLGLILGRLAASTDESMGTCTASQASSSTTAGRSRQAPWRLPPITFVPVEAEDEVDDDATRETDTPSCHVILHKLTEDILCTSLLAQKHTILHDLRGVPATVISSLPLTPTEHAAVRRVHRLCHPPPGCLVLDDPVRVQTLLNRANICQTLTKCLASLPRVQCPASTIVTDTEGCQQQGVLQFPLILKPLIAAGTQVSHHMAILFADSPLPEPHIAETSWLTQEYRNHGSVLYKVYVLGDHVSVHPRRSLPDLPATGGKSLWFDSQRPYPRPADFGLSGGTNPTKHVLPPLTVQRVQPIAAALKEAFRLELFGFDVILEVRPEEDSKNKDDEPMLWVVDVNYFPSYKEVPHFPALLAQLLTQRVIANMNKKPHEQAENEQEQSLQSEPPT</sequence>
<protein>
    <recommendedName>
        <fullName evidence="3">inositol-1,3,4-trisphosphate 5/6-kinase</fullName>
        <ecNumber evidence="3">2.7.1.159</ecNumber>
    </recommendedName>
</protein>
<keyword evidence="9" id="KW-0460">Magnesium</keyword>
<keyword evidence="4 12" id="KW-0808">Transferase</keyword>
<dbReference type="GO" id="GO:0000287">
    <property type="term" value="F:magnesium ion binding"/>
    <property type="evidence" value="ECO:0007669"/>
    <property type="project" value="InterPro"/>
</dbReference>
<evidence type="ECO:0000256" key="9">
    <source>
        <dbReference type="ARBA" id="ARBA00022842"/>
    </source>
</evidence>
<dbReference type="GO" id="GO:0032957">
    <property type="term" value="P:inositol trisphosphate metabolic process"/>
    <property type="evidence" value="ECO:0007669"/>
    <property type="project" value="InterPro"/>
</dbReference>
<evidence type="ECO:0000256" key="3">
    <source>
        <dbReference type="ARBA" id="ARBA00012017"/>
    </source>
</evidence>
<keyword evidence="5" id="KW-0479">Metal-binding</keyword>
<evidence type="ECO:0000256" key="8">
    <source>
        <dbReference type="ARBA" id="ARBA00022840"/>
    </source>
</evidence>
<dbReference type="EC" id="2.7.1.159" evidence="3"/>
<dbReference type="InterPro" id="IPR008656">
    <property type="entry name" value="Inositol_tetrakis-P_1-kinase"/>
</dbReference>
<evidence type="ECO:0000256" key="2">
    <source>
        <dbReference type="ARBA" id="ARBA00009601"/>
    </source>
</evidence>
<gene>
    <name evidence="12" type="ORF">FisN_30Lu131</name>
</gene>
<evidence type="ECO:0000313" key="12">
    <source>
        <dbReference type="EMBL" id="GAX13831.1"/>
    </source>
</evidence>
<dbReference type="EMBL" id="BDSP01000073">
    <property type="protein sequence ID" value="GAX13831.1"/>
    <property type="molecule type" value="Genomic_DNA"/>
</dbReference>
<evidence type="ECO:0000313" key="13">
    <source>
        <dbReference type="Proteomes" id="UP000198406"/>
    </source>
</evidence>
<comment type="cofactor">
    <cofactor evidence="1">
        <name>Mg(2+)</name>
        <dbReference type="ChEBI" id="CHEBI:18420"/>
    </cofactor>
</comment>
<feature type="compositionally biased region" description="Polar residues" evidence="10">
    <location>
        <begin position="18"/>
        <end position="27"/>
    </location>
</feature>
<keyword evidence="6" id="KW-0547">Nucleotide-binding</keyword>
<keyword evidence="8" id="KW-0067">ATP-binding</keyword>
<evidence type="ECO:0000256" key="5">
    <source>
        <dbReference type="ARBA" id="ARBA00022723"/>
    </source>
</evidence>
<dbReference type="GO" id="GO:0047325">
    <property type="term" value="F:inositol-3,4,5,6-tetrakisphosphate 1-kinase activity"/>
    <property type="evidence" value="ECO:0007669"/>
    <property type="project" value="InterPro"/>
</dbReference>
<dbReference type="Pfam" id="PF05770">
    <property type="entry name" value="Ins134_P3_kin"/>
    <property type="match status" value="1"/>
</dbReference>
<dbReference type="GO" id="GO:0005737">
    <property type="term" value="C:cytoplasm"/>
    <property type="evidence" value="ECO:0007669"/>
    <property type="project" value="TreeGrafter"/>
</dbReference>
<accession>A0A1Z5JJ91</accession>
<evidence type="ECO:0000256" key="1">
    <source>
        <dbReference type="ARBA" id="ARBA00001946"/>
    </source>
</evidence>
<dbReference type="Gene3D" id="3.30.470.20">
    <property type="entry name" value="ATP-grasp fold, B domain"/>
    <property type="match status" value="1"/>
</dbReference>
<keyword evidence="7 12" id="KW-0418">Kinase</keyword>
<dbReference type="AlphaFoldDB" id="A0A1Z5JJ91"/>
<evidence type="ECO:0000256" key="4">
    <source>
        <dbReference type="ARBA" id="ARBA00022679"/>
    </source>
</evidence>
<feature type="domain" description="Inositol 1,3,4-trisphosphate 5/6-kinase ATP-grasp" evidence="11">
    <location>
        <begin position="302"/>
        <end position="491"/>
    </location>
</feature>
<feature type="region of interest" description="Disordered" evidence="10">
    <location>
        <begin position="1"/>
        <end position="39"/>
    </location>
</feature>
<evidence type="ECO:0000256" key="10">
    <source>
        <dbReference type="SAM" id="MobiDB-lite"/>
    </source>
</evidence>
<feature type="compositionally biased region" description="Low complexity" evidence="10">
    <location>
        <begin position="149"/>
        <end position="168"/>
    </location>
</feature>